<dbReference type="AlphaFoldDB" id="A0A8X6X1E9"/>
<dbReference type="Proteomes" id="UP000886998">
    <property type="component" value="Unassembled WGS sequence"/>
</dbReference>
<proteinExistence type="predicted"/>
<name>A0A8X6X1E9_9ARAC</name>
<sequence length="120" mass="13892">MRRVHDLSRAAQSLFGGNFECKKDGFASNHVRWLGGIKRRLFGPSAYSDSFSQDIGNTVIGVSPFRKGFDRYFNKTFYRMELHRIKAHDFLILKGEFGISCYLEPDRGEEPLLDDYTFLN</sequence>
<organism evidence="1 2">
    <name type="scientific">Trichonephila inaurata madagascariensis</name>
    <dbReference type="NCBI Taxonomy" id="2747483"/>
    <lineage>
        <taxon>Eukaryota</taxon>
        <taxon>Metazoa</taxon>
        <taxon>Ecdysozoa</taxon>
        <taxon>Arthropoda</taxon>
        <taxon>Chelicerata</taxon>
        <taxon>Arachnida</taxon>
        <taxon>Araneae</taxon>
        <taxon>Araneomorphae</taxon>
        <taxon>Entelegynae</taxon>
        <taxon>Araneoidea</taxon>
        <taxon>Nephilidae</taxon>
        <taxon>Trichonephila</taxon>
        <taxon>Trichonephila inaurata</taxon>
    </lineage>
</organism>
<keyword evidence="2" id="KW-1185">Reference proteome</keyword>
<dbReference type="EMBL" id="BMAV01004656">
    <property type="protein sequence ID" value="GFY45140.1"/>
    <property type="molecule type" value="Genomic_DNA"/>
</dbReference>
<evidence type="ECO:0000313" key="1">
    <source>
        <dbReference type="EMBL" id="GFY45140.1"/>
    </source>
</evidence>
<protein>
    <submittedName>
        <fullName evidence="1">Uncharacterized protein</fullName>
    </submittedName>
</protein>
<accession>A0A8X6X1E9</accession>
<comment type="caution">
    <text evidence="1">The sequence shown here is derived from an EMBL/GenBank/DDBJ whole genome shotgun (WGS) entry which is preliminary data.</text>
</comment>
<gene>
    <name evidence="1" type="ORF">TNIN_137741</name>
</gene>
<evidence type="ECO:0000313" key="2">
    <source>
        <dbReference type="Proteomes" id="UP000886998"/>
    </source>
</evidence>
<reference evidence="1" key="1">
    <citation type="submission" date="2020-08" db="EMBL/GenBank/DDBJ databases">
        <title>Multicomponent nature underlies the extraordinary mechanical properties of spider dragline silk.</title>
        <authorList>
            <person name="Kono N."/>
            <person name="Nakamura H."/>
            <person name="Mori M."/>
            <person name="Yoshida Y."/>
            <person name="Ohtoshi R."/>
            <person name="Malay A.D."/>
            <person name="Moran D.A.P."/>
            <person name="Tomita M."/>
            <person name="Numata K."/>
            <person name="Arakawa K."/>
        </authorList>
    </citation>
    <scope>NUCLEOTIDE SEQUENCE</scope>
</reference>